<protein>
    <submittedName>
        <fullName evidence="3">Uncharacterized protein</fullName>
    </submittedName>
</protein>
<name>A0AAE3GBA6_9PSEU</name>
<evidence type="ECO:0000313" key="3">
    <source>
        <dbReference type="EMBL" id="MCP2164127.1"/>
    </source>
</evidence>
<proteinExistence type="predicted"/>
<organism evidence="3 4">
    <name type="scientific">Goodfellowiella coeruleoviolacea</name>
    <dbReference type="NCBI Taxonomy" id="334858"/>
    <lineage>
        <taxon>Bacteria</taxon>
        <taxon>Bacillati</taxon>
        <taxon>Actinomycetota</taxon>
        <taxon>Actinomycetes</taxon>
        <taxon>Pseudonocardiales</taxon>
        <taxon>Pseudonocardiaceae</taxon>
        <taxon>Goodfellowiella</taxon>
    </lineage>
</organism>
<keyword evidence="2" id="KW-1133">Transmembrane helix</keyword>
<feature type="compositionally biased region" description="Basic residues" evidence="1">
    <location>
        <begin position="203"/>
        <end position="218"/>
    </location>
</feature>
<dbReference type="EMBL" id="JAMTCK010000002">
    <property type="protein sequence ID" value="MCP2164127.1"/>
    <property type="molecule type" value="Genomic_DNA"/>
</dbReference>
<feature type="transmembrane region" description="Helical" evidence="2">
    <location>
        <begin position="88"/>
        <end position="109"/>
    </location>
</feature>
<evidence type="ECO:0000313" key="4">
    <source>
        <dbReference type="Proteomes" id="UP001206128"/>
    </source>
</evidence>
<dbReference type="Proteomes" id="UP001206128">
    <property type="component" value="Unassembled WGS sequence"/>
</dbReference>
<comment type="caution">
    <text evidence="3">The sequence shown here is derived from an EMBL/GenBank/DDBJ whole genome shotgun (WGS) entry which is preliminary data.</text>
</comment>
<feature type="transmembrane region" description="Helical" evidence="2">
    <location>
        <begin position="38"/>
        <end position="57"/>
    </location>
</feature>
<keyword evidence="2" id="KW-0472">Membrane</keyword>
<evidence type="ECO:0000256" key="2">
    <source>
        <dbReference type="SAM" id="Phobius"/>
    </source>
</evidence>
<feature type="transmembrane region" description="Helical" evidence="2">
    <location>
        <begin position="64"/>
        <end position="82"/>
    </location>
</feature>
<feature type="region of interest" description="Disordered" evidence="1">
    <location>
        <begin position="192"/>
        <end position="218"/>
    </location>
</feature>
<gene>
    <name evidence="3" type="ORF">LX83_000967</name>
</gene>
<evidence type="ECO:0000256" key="1">
    <source>
        <dbReference type="SAM" id="MobiDB-lite"/>
    </source>
</evidence>
<sequence length="218" mass="22712">MFHRRAATTTGVLVVALGLALTCGDVMRLSEAPAGRWLPALPVLVAGLVLLASAQVGGTWASTALGLVGLGSVVAGVLRIVLLDQTPGNAAALVSPLTVAACGTVLLGLGTYGRISGCLPADSPYRRSPDPTGGADWPGRLAAPAPGLSLDELAEAEQAMAEGHPTLDQEHLLLLHSPAACRARRVLDARRRRFATRGGGGQHARRRANRRRRRLPPR</sequence>
<dbReference type="AlphaFoldDB" id="A0AAE3GBA6"/>
<accession>A0AAE3GBA6</accession>
<keyword evidence="2" id="KW-0812">Transmembrane</keyword>
<reference evidence="3" key="1">
    <citation type="submission" date="2022-06" db="EMBL/GenBank/DDBJ databases">
        <title>Genomic Encyclopedia of Archaeal and Bacterial Type Strains, Phase II (KMG-II): from individual species to whole genera.</title>
        <authorList>
            <person name="Goeker M."/>
        </authorList>
    </citation>
    <scope>NUCLEOTIDE SEQUENCE</scope>
    <source>
        <strain evidence="3">DSM 43935</strain>
    </source>
</reference>
<keyword evidence="4" id="KW-1185">Reference proteome</keyword>